<dbReference type="AlphaFoldDB" id="F7YGV2"/>
<dbReference type="InterPro" id="IPR036969">
    <property type="entry name" value="Citrate_synthase_sf"/>
</dbReference>
<dbReference type="GO" id="GO:0005829">
    <property type="term" value="C:cytosol"/>
    <property type="evidence" value="ECO:0007669"/>
    <property type="project" value="TreeGrafter"/>
</dbReference>
<dbReference type="PRINTS" id="PR00143">
    <property type="entry name" value="CITRTSNTHASE"/>
</dbReference>
<dbReference type="Gene3D" id="1.10.580.10">
    <property type="entry name" value="Citrate Synthase, domain 1"/>
    <property type="match status" value="2"/>
</dbReference>
<evidence type="ECO:0000313" key="3">
    <source>
        <dbReference type="EMBL" id="AEH85836.1"/>
    </source>
</evidence>
<dbReference type="GO" id="GO:0046912">
    <property type="term" value="F:acyltransferase activity, acyl groups converted into alkyl on transfer"/>
    <property type="evidence" value="ECO:0007669"/>
    <property type="project" value="InterPro"/>
</dbReference>
<accession>F7YGV2</accession>
<dbReference type="Proteomes" id="UP000001623">
    <property type="component" value="Chromosome"/>
</dbReference>
<dbReference type="HOGENOM" id="CLU_025068_1_0_5"/>
<organism evidence="3 4">
    <name type="scientific">Mesorhizobium opportunistum (strain LMG 24607 / HAMBI 3007 / WSM2075)</name>
    <dbReference type="NCBI Taxonomy" id="536019"/>
    <lineage>
        <taxon>Bacteria</taxon>
        <taxon>Pseudomonadati</taxon>
        <taxon>Pseudomonadota</taxon>
        <taxon>Alphaproteobacteria</taxon>
        <taxon>Hyphomicrobiales</taxon>
        <taxon>Phyllobacteriaceae</taxon>
        <taxon>Mesorhizobium</taxon>
    </lineage>
</organism>
<dbReference type="PANTHER" id="PTHR11739">
    <property type="entry name" value="CITRATE SYNTHASE"/>
    <property type="match status" value="1"/>
</dbReference>
<dbReference type="GO" id="GO:0006099">
    <property type="term" value="P:tricarboxylic acid cycle"/>
    <property type="evidence" value="ECO:0007669"/>
    <property type="project" value="TreeGrafter"/>
</dbReference>
<name>F7YGV2_MESOW</name>
<dbReference type="SUPFAM" id="SSF48256">
    <property type="entry name" value="Citrate synthase"/>
    <property type="match status" value="1"/>
</dbReference>
<dbReference type="GO" id="GO:0005975">
    <property type="term" value="P:carbohydrate metabolic process"/>
    <property type="evidence" value="ECO:0007669"/>
    <property type="project" value="TreeGrafter"/>
</dbReference>
<gene>
    <name evidence="3" type="ordered locus">Mesop_1354</name>
</gene>
<dbReference type="KEGG" id="mop:Mesop_1354"/>
<keyword evidence="2" id="KW-0808">Transferase</keyword>
<protein>
    <submittedName>
        <fullName evidence="3">Citrate synthase</fullName>
    </submittedName>
</protein>
<dbReference type="eggNOG" id="COG0372">
    <property type="taxonomic scope" value="Bacteria"/>
</dbReference>
<comment type="similarity">
    <text evidence="1">Belongs to the citrate synthase family.</text>
</comment>
<evidence type="ECO:0000313" key="4">
    <source>
        <dbReference type="Proteomes" id="UP000001623"/>
    </source>
</evidence>
<dbReference type="CDD" id="cd06102">
    <property type="entry name" value="citrate_synt_like_2"/>
    <property type="match status" value="1"/>
</dbReference>
<proteinExistence type="inferred from homology"/>
<dbReference type="EMBL" id="CP002279">
    <property type="protein sequence ID" value="AEH85836.1"/>
    <property type="molecule type" value="Genomic_DNA"/>
</dbReference>
<evidence type="ECO:0000256" key="1">
    <source>
        <dbReference type="ARBA" id="ARBA00010566"/>
    </source>
</evidence>
<reference evidence="3 4" key="1">
    <citation type="submission" date="2010-10" db="EMBL/GenBank/DDBJ databases">
        <title>Complete sequence of Mesorhizobium opportunistum WSM2075.</title>
        <authorList>
            <consortium name="US DOE Joint Genome Institute"/>
            <person name="Lucas S."/>
            <person name="Copeland A."/>
            <person name="Lapidus A."/>
            <person name="Cheng J.-F."/>
            <person name="Bruce D."/>
            <person name="Goodwin L."/>
            <person name="Pitluck S."/>
            <person name="Chertkov O."/>
            <person name="Misra M."/>
            <person name="Detter J.C."/>
            <person name="Han C."/>
            <person name="Tapia R."/>
            <person name="Land M."/>
            <person name="Hauser L."/>
            <person name="Kyrpides N."/>
            <person name="Ovchinnikova G."/>
            <person name="Mavrommatis K.M."/>
            <person name="Tiwari R.P."/>
            <person name="Howieson J.G."/>
            <person name="O'Hara G.W."/>
            <person name="Nandasena K.G."/>
            <person name="Woyke T."/>
        </authorList>
    </citation>
    <scope>NUCLEOTIDE SEQUENCE [LARGE SCALE GENOMIC DNA]</scope>
    <source>
        <strain evidence="4">LMG 24607 / HAMBI 3007 / WSM2075</strain>
    </source>
</reference>
<dbReference type="InterPro" id="IPR016142">
    <property type="entry name" value="Citrate_synth-like_lrg_a-sub"/>
</dbReference>
<dbReference type="STRING" id="536019.Mesop_1354"/>
<evidence type="ECO:0000256" key="2">
    <source>
        <dbReference type="ARBA" id="ARBA00022679"/>
    </source>
</evidence>
<dbReference type="Pfam" id="PF00285">
    <property type="entry name" value="Citrate_synt"/>
    <property type="match status" value="1"/>
</dbReference>
<sequence length="397" mass="41919">MGDTGINLDQQNQYQVHMSEWLSREEALERLKVRPQTLYAYVSRGRIGMRPDRADPRRSQYRADDVAALATRRARGRSPSAIAESAIAWGEPSIATSISTVWHGRLVYRGRDAVALCEHATLEETAALLWARPEPVSFEAQASDASGQLGQAPAFAHLATLAGQGRPSLGRSAASLCADAARAIGVLASAIGASPGSDPVHRRLARGWSVDDGGAEAIRRALVLLADHELNASTFAARVAASTGASPAACLLAGLATLSGPRHGGASEAVMQLADDAARHGADATIRRWLGHDRPLPGFGHQLYPEGDPRATALLAAIDDTDETLRSLETAAMAATGAPANIDFALAVLTRSLGLPRDAPFHLFALGRSVGWAAHVVEQIVSGSIIRPRGRYEGLLP</sequence>
<dbReference type="InterPro" id="IPR002020">
    <property type="entry name" value="Citrate_synthase"/>
</dbReference>
<dbReference type="PANTHER" id="PTHR11739:SF4">
    <property type="entry name" value="CITRATE SYNTHASE, PEROXISOMAL"/>
    <property type="match status" value="1"/>
</dbReference>